<dbReference type="PANTHER" id="PTHR46825:SF9">
    <property type="entry name" value="BETA-LACTAMASE-RELATED DOMAIN-CONTAINING PROTEIN"/>
    <property type="match status" value="1"/>
</dbReference>
<dbReference type="RefSeq" id="WP_245759720.1">
    <property type="nucleotide sequence ID" value="NZ_FOYQ01000001.1"/>
</dbReference>
<dbReference type="SUPFAM" id="SSF56601">
    <property type="entry name" value="beta-lactamase/transpeptidase-like"/>
    <property type="match status" value="1"/>
</dbReference>
<organism evidence="2 3">
    <name type="scientific">Robiginitalea myxolifaciens</name>
    <dbReference type="NCBI Taxonomy" id="400055"/>
    <lineage>
        <taxon>Bacteria</taxon>
        <taxon>Pseudomonadati</taxon>
        <taxon>Bacteroidota</taxon>
        <taxon>Flavobacteriia</taxon>
        <taxon>Flavobacteriales</taxon>
        <taxon>Flavobacteriaceae</taxon>
        <taxon>Robiginitalea</taxon>
    </lineage>
</organism>
<protein>
    <submittedName>
        <fullName evidence="2">CubicO group peptidase, beta-lactamase class C family</fullName>
    </submittedName>
</protein>
<evidence type="ECO:0000313" key="3">
    <source>
        <dbReference type="Proteomes" id="UP000199534"/>
    </source>
</evidence>
<dbReference type="InterPro" id="IPR050491">
    <property type="entry name" value="AmpC-like"/>
</dbReference>
<dbReference type="AlphaFoldDB" id="A0A1I6FRJ3"/>
<proteinExistence type="predicted"/>
<evidence type="ECO:0000313" key="2">
    <source>
        <dbReference type="EMBL" id="SFR32575.1"/>
    </source>
</evidence>
<dbReference type="Gene3D" id="3.40.710.10">
    <property type="entry name" value="DD-peptidase/beta-lactamase superfamily"/>
    <property type="match status" value="1"/>
</dbReference>
<dbReference type="STRING" id="400055.SAMN04490243_0514"/>
<name>A0A1I6FRJ3_9FLAO</name>
<dbReference type="InterPro" id="IPR001466">
    <property type="entry name" value="Beta-lactam-related"/>
</dbReference>
<dbReference type="PANTHER" id="PTHR46825">
    <property type="entry name" value="D-ALANYL-D-ALANINE-CARBOXYPEPTIDASE/ENDOPEPTIDASE AMPH"/>
    <property type="match status" value="1"/>
</dbReference>
<accession>A0A1I6FRJ3</accession>
<dbReference type="InterPro" id="IPR012338">
    <property type="entry name" value="Beta-lactam/transpept-like"/>
</dbReference>
<sequence length="363" mass="39753">MKRFWEKFLRSVLEVFKPDGVSDIEHSNESTSEAGLDALAQKLNDLVASKKVPGIAIGSSGPRGPMHLHAAGSANLEQGKSIDPNRTLFRIASVSKPITATVLARLVEDGRIALDSPLEQYVPEYPHPGITLGQLAAHTAGLRTYRGKEFALNRPYTMLDSLEVFKEDPLLFLPGTGYQYNSFDFVLLALAMERATGIPFETLARELVFTPLGMTQTIAEDPGMPAESQALPYTKRSRGFRPAVPVDNRYKLAGGGFISTVPDLLNFGQALLRGNLVSQDILNEFITAVEIDGQSTWYGLGWEVSQDPAGRPYYGHTGNSVGAYSIFRVYPEQEQTVAILVNCSVSELHPQLETLLDDLLLKA</sequence>
<reference evidence="2 3" key="1">
    <citation type="submission" date="2016-10" db="EMBL/GenBank/DDBJ databases">
        <authorList>
            <person name="de Groot N.N."/>
        </authorList>
    </citation>
    <scope>NUCLEOTIDE SEQUENCE [LARGE SCALE GENOMIC DNA]</scope>
    <source>
        <strain evidence="2 3">DSM 21019</strain>
    </source>
</reference>
<dbReference type="Pfam" id="PF00144">
    <property type="entry name" value="Beta-lactamase"/>
    <property type="match status" value="1"/>
</dbReference>
<dbReference type="EMBL" id="FOYQ01000001">
    <property type="protein sequence ID" value="SFR32575.1"/>
    <property type="molecule type" value="Genomic_DNA"/>
</dbReference>
<feature type="domain" description="Beta-lactamase-related" evidence="1">
    <location>
        <begin position="40"/>
        <end position="351"/>
    </location>
</feature>
<evidence type="ECO:0000259" key="1">
    <source>
        <dbReference type="Pfam" id="PF00144"/>
    </source>
</evidence>
<gene>
    <name evidence="2" type="ORF">SAMN04490243_0514</name>
</gene>
<dbReference type="Proteomes" id="UP000199534">
    <property type="component" value="Unassembled WGS sequence"/>
</dbReference>
<keyword evidence="3" id="KW-1185">Reference proteome</keyword>